<evidence type="ECO:0000256" key="1">
    <source>
        <dbReference type="SAM" id="MobiDB-lite"/>
    </source>
</evidence>
<dbReference type="EMBL" id="CADCVO010000239">
    <property type="protein sequence ID" value="CAA9487305.1"/>
    <property type="molecule type" value="Genomic_DNA"/>
</dbReference>
<feature type="region of interest" description="Disordered" evidence="1">
    <location>
        <begin position="1"/>
        <end position="82"/>
    </location>
</feature>
<name>A0A6J4S665_9ACTN</name>
<protein>
    <submittedName>
        <fullName evidence="2">Uncharacterized protein</fullName>
    </submittedName>
</protein>
<proteinExistence type="predicted"/>
<feature type="non-terminal residue" evidence="2">
    <location>
        <position position="1"/>
    </location>
</feature>
<feature type="non-terminal residue" evidence="2">
    <location>
        <position position="82"/>
    </location>
</feature>
<organism evidence="2">
    <name type="scientific">uncultured Solirubrobacteraceae bacterium</name>
    <dbReference type="NCBI Taxonomy" id="1162706"/>
    <lineage>
        <taxon>Bacteria</taxon>
        <taxon>Bacillati</taxon>
        <taxon>Actinomycetota</taxon>
        <taxon>Thermoleophilia</taxon>
        <taxon>Solirubrobacterales</taxon>
        <taxon>Solirubrobacteraceae</taxon>
        <taxon>environmental samples</taxon>
    </lineage>
</organism>
<dbReference type="AlphaFoldDB" id="A0A6J4S665"/>
<sequence length="82" mass="8539">GADRGGDRGGDRRAARAARRGADHLPVGGGPRPRSGRLARAHGRRPRGGLRHGRPGGARGHPARRGRRRADRPGPDPPAAAL</sequence>
<feature type="compositionally biased region" description="Basic residues" evidence="1">
    <location>
        <begin position="34"/>
        <end position="54"/>
    </location>
</feature>
<feature type="compositionally biased region" description="Basic residues" evidence="1">
    <location>
        <begin position="61"/>
        <end position="70"/>
    </location>
</feature>
<accession>A0A6J4S665</accession>
<feature type="compositionally biased region" description="Basic and acidic residues" evidence="1">
    <location>
        <begin position="1"/>
        <end position="14"/>
    </location>
</feature>
<gene>
    <name evidence="2" type="ORF">AVDCRST_MAG13-1534</name>
</gene>
<evidence type="ECO:0000313" key="2">
    <source>
        <dbReference type="EMBL" id="CAA9487305.1"/>
    </source>
</evidence>
<reference evidence="2" key="1">
    <citation type="submission" date="2020-02" db="EMBL/GenBank/DDBJ databases">
        <authorList>
            <person name="Meier V. D."/>
        </authorList>
    </citation>
    <scope>NUCLEOTIDE SEQUENCE</scope>
    <source>
        <strain evidence="2">AVDCRST_MAG13</strain>
    </source>
</reference>